<keyword evidence="3" id="KW-1185">Reference proteome</keyword>
<gene>
    <name evidence="2" type="ORF">NA56DRAFT_642422</name>
</gene>
<evidence type="ECO:0000259" key="1">
    <source>
        <dbReference type="Pfam" id="PF06985"/>
    </source>
</evidence>
<name>A0A2J6QGL3_9HELO</name>
<evidence type="ECO:0000313" key="2">
    <source>
        <dbReference type="EMBL" id="PMD25409.1"/>
    </source>
</evidence>
<organism evidence="2 3">
    <name type="scientific">Hyaloscypha hepaticicola</name>
    <dbReference type="NCBI Taxonomy" id="2082293"/>
    <lineage>
        <taxon>Eukaryota</taxon>
        <taxon>Fungi</taxon>
        <taxon>Dikarya</taxon>
        <taxon>Ascomycota</taxon>
        <taxon>Pezizomycotina</taxon>
        <taxon>Leotiomycetes</taxon>
        <taxon>Helotiales</taxon>
        <taxon>Hyaloscyphaceae</taxon>
        <taxon>Hyaloscypha</taxon>
    </lineage>
</organism>
<dbReference type="PANTHER" id="PTHR24148">
    <property type="entry name" value="ANKYRIN REPEAT DOMAIN-CONTAINING PROTEIN 39 HOMOLOG-RELATED"/>
    <property type="match status" value="1"/>
</dbReference>
<reference evidence="2 3" key="1">
    <citation type="submission" date="2016-05" db="EMBL/GenBank/DDBJ databases">
        <title>A degradative enzymes factory behind the ericoid mycorrhizal symbiosis.</title>
        <authorList>
            <consortium name="DOE Joint Genome Institute"/>
            <person name="Martino E."/>
            <person name="Morin E."/>
            <person name="Grelet G."/>
            <person name="Kuo A."/>
            <person name="Kohler A."/>
            <person name="Daghino S."/>
            <person name="Barry K."/>
            <person name="Choi C."/>
            <person name="Cichocki N."/>
            <person name="Clum A."/>
            <person name="Copeland A."/>
            <person name="Hainaut M."/>
            <person name="Haridas S."/>
            <person name="Labutti K."/>
            <person name="Lindquist E."/>
            <person name="Lipzen A."/>
            <person name="Khouja H.-R."/>
            <person name="Murat C."/>
            <person name="Ohm R."/>
            <person name="Olson A."/>
            <person name="Spatafora J."/>
            <person name="Veneault-Fourrey C."/>
            <person name="Henrissat B."/>
            <person name="Grigoriev I."/>
            <person name="Martin F."/>
            <person name="Perotto S."/>
        </authorList>
    </citation>
    <scope>NUCLEOTIDE SEQUENCE [LARGE SCALE GENOMIC DNA]</scope>
    <source>
        <strain evidence="2 3">UAMH 7357</strain>
    </source>
</reference>
<dbReference type="Proteomes" id="UP000235672">
    <property type="component" value="Unassembled WGS sequence"/>
</dbReference>
<dbReference type="PANTHER" id="PTHR24148:SF64">
    <property type="entry name" value="HETEROKARYON INCOMPATIBILITY DOMAIN-CONTAINING PROTEIN"/>
    <property type="match status" value="1"/>
</dbReference>
<dbReference type="EMBL" id="KZ613470">
    <property type="protein sequence ID" value="PMD25409.1"/>
    <property type="molecule type" value="Genomic_DNA"/>
</dbReference>
<dbReference type="InterPro" id="IPR010730">
    <property type="entry name" value="HET"/>
</dbReference>
<dbReference type="Pfam" id="PF26639">
    <property type="entry name" value="Het-6_barrel"/>
    <property type="match status" value="1"/>
</dbReference>
<proteinExistence type="predicted"/>
<protein>
    <submittedName>
        <fullName evidence="2">HET-domain-containing protein</fullName>
    </submittedName>
</protein>
<evidence type="ECO:0000313" key="3">
    <source>
        <dbReference type="Proteomes" id="UP000235672"/>
    </source>
</evidence>
<dbReference type="InterPro" id="IPR052895">
    <property type="entry name" value="HetReg/Transcr_Mod"/>
</dbReference>
<feature type="domain" description="Heterokaryon incompatibility" evidence="1">
    <location>
        <begin position="45"/>
        <end position="210"/>
    </location>
</feature>
<accession>A0A2J6QGL3</accession>
<dbReference type="OrthoDB" id="2288928at2759"/>
<sequence length="711" mass="80346">MTLESPPYKDLTSDQIRLLRIEPGNDNDPIICSLEYTNLASPQEYEALSYTWGSPEPPRYVCCEGRQVKVTKNLYDAICQFRSLTSERMLWADAICINQNDNKEKSEQVRRMRDIYSKARELFIWLGHPVDPMDADIAVDTMVRLSSILLKSATELQFRLNGVIEAPSGASLSARIREHMYGAEIQHGECAALGRLYLCSWFQRVWIVQEAISIPDGLDARIKIAYGGRDFEWVTLSIVTAGLAILNMHAEIAHAAGANIDSLPWELIRDIELSRATEIIDILGSDEETVCRQAHEATERALQKGTKKIIESRLIYPENQFGGLTLTTRNSQIYMFLSLSRRLQSSEPRDKIFSFIGMVEKAIVNHDMLAPNYDKSVADVYIDLTWYFIHHAQILDIFEYLYDQPAEGNIIPGLPSWANDWTQRSTLPLFASTRFSAGGKTADGFSDIAKLAELSEDRRKLKLKVYPLDVIRGCVKTVAELVAQYIQNRSLAADANEAILSEEDRMRLELAKYRDILRLTVQLVSNIKLGRQASMNDETPLHENDISVEHFSSIPYFTGDSLWEALWRTLVCDITAEGGKPSEDIGLACRVYHDCMTSLLFTGADPPGLSPHDEALATLFTREYSRYTKCRRFFTTSKVMGWVTSRAEPGDFVCVIPGARLPYVIRATENSTEFELIGQAWAYGFMEVEEGCDAPRVQSQYGGKPIDIWLV</sequence>
<dbReference type="AlphaFoldDB" id="A0A2J6QGL3"/>
<dbReference type="Pfam" id="PF06985">
    <property type="entry name" value="HET"/>
    <property type="match status" value="1"/>
</dbReference>